<dbReference type="Proteomes" id="UP000566071">
    <property type="component" value="Unassembled WGS sequence"/>
</dbReference>
<dbReference type="InterPro" id="IPR021255">
    <property type="entry name" value="DUF2807"/>
</dbReference>
<reference evidence="4 5" key="1">
    <citation type="submission" date="2020-05" db="EMBL/GenBank/DDBJ databases">
        <authorList>
            <person name="Khan S.A."/>
            <person name="Jeon C.O."/>
            <person name="Chun B.H."/>
        </authorList>
    </citation>
    <scope>NUCLEOTIDE SEQUENCE [LARGE SCALE GENOMIC DNA]</scope>
    <source>
        <strain evidence="4 5">S1162</strain>
    </source>
</reference>
<dbReference type="Pfam" id="PF10988">
    <property type="entry name" value="DUF2807"/>
    <property type="match status" value="1"/>
</dbReference>
<comment type="caution">
    <text evidence="4">The sequence shown here is derived from an EMBL/GenBank/DDBJ whole genome shotgun (WGS) entry which is preliminary data.</text>
</comment>
<evidence type="ECO:0000259" key="3">
    <source>
        <dbReference type="Pfam" id="PF10988"/>
    </source>
</evidence>
<gene>
    <name evidence="4" type="ORF">HK413_13410</name>
</gene>
<organism evidence="4 5">
    <name type="scientific">Mucilaginibacter humi</name>
    <dbReference type="NCBI Taxonomy" id="2732510"/>
    <lineage>
        <taxon>Bacteria</taxon>
        <taxon>Pseudomonadati</taxon>
        <taxon>Bacteroidota</taxon>
        <taxon>Sphingobacteriia</taxon>
        <taxon>Sphingobacteriales</taxon>
        <taxon>Sphingobacteriaceae</taxon>
        <taxon>Mucilaginibacter</taxon>
    </lineage>
</organism>
<feature type="compositionally biased region" description="Polar residues" evidence="1">
    <location>
        <begin position="220"/>
        <end position="235"/>
    </location>
</feature>
<evidence type="ECO:0000256" key="2">
    <source>
        <dbReference type="SAM" id="SignalP"/>
    </source>
</evidence>
<dbReference type="Gene3D" id="2.160.20.120">
    <property type="match status" value="1"/>
</dbReference>
<dbReference type="PANTHER" id="PTHR39200">
    <property type="entry name" value="HYPOTHETICAL EXPORTED PROTEIN"/>
    <property type="match status" value="1"/>
</dbReference>
<feature type="chain" id="PRO_5046836318" evidence="2">
    <location>
        <begin position="22"/>
        <end position="235"/>
    </location>
</feature>
<evidence type="ECO:0000256" key="1">
    <source>
        <dbReference type="SAM" id="MobiDB-lite"/>
    </source>
</evidence>
<accession>A0ABX1W3K4</accession>
<dbReference type="EMBL" id="JABFCR010000070">
    <property type="protein sequence ID" value="NNU34802.1"/>
    <property type="molecule type" value="Genomic_DNA"/>
</dbReference>
<evidence type="ECO:0000313" key="5">
    <source>
        <dbReference type="Proteomes" id="UP000566071"/>
    </source>
</evidence>
<sequence>MKLIKFFVAAVLLTVAGNTFAKTNFETEDRHLTGFNAVNVAGSFDVYIKQGTTESVKVEAPADVIKNIITEVKNGALIIRTKDHFSFNNIFGNKKMVVYVTIKNCNAISLTGSGDVYFKEGIAANDLNLSLTGSGDVTGKIIAKNVNCSLTGSGDLRVSGRADNSKVTVTGSGDFSGRDLTTNTTVVFVGGSGDASVYATGTLKASVTGSGDVHYGGSPHNISKSTSGSGDISGS</sequence>
<dbReference type="PANTHER" id="PTHR39200:SF1">
    <property type="entry name" value="AUTO-TRANSPORTER ADHESIN HEAD GIN DOMAIN-CONTAINING PROTEIN-RELATED"/>
    <property type="match status" value="1"/>
</dbReference>
<name>A0ABX1W3K4_9SPHI</name>
<feature type="region of interest" description="Disordered" evidence="1">
    <location>
        <begin position="214"/>
        <end position="235"/>
    </location>
</feature>
<protein>
    <submittedName>
        <fullName evidence="4">DUF2807 domain-containing protein</fullName>
    </submittedName>
</protein>
<feature type="signal peptide" evidence="2">
    <location>
        <begin position="1"/>
        <end position="21"/>
    </location>
</feature>
<keyword evidence="5" id="KW-1185">Reference proteome</keyword>
<keyword evidence="2" id="KW-0732">Signal</keyword>
<evidence type="ECO:0000313" key="4">
    <source>
        <dbReference type="EMBL" id="NNU34802.1"/>
    </source>
</evidence>
<feature type="domain" description="Putative auto-transporter adhesin head GIN" evidence="3">
    <location>
        <begin position="35"/>
        <end position="219"/>
    </location>
</feature>
<proteinExistence type="predicted"/>
<dbReference type="RefSeq" id="WP_175270472.1">
    <property type="nucleotide sequence ID" value="NZ_JABFCR010000070.1"/>
</dbReference>